<feature type="transmembrane region" description="Helical" evidence="1">
    <location>
        <begin position="62"/>
        <end position="81"/>
    </location>
</feature>
<evidence type="ECO:0000313" key="2">
    <source>
        <dbReference type="EMBL" id="CAI2161754.1"/>
    </source>
</evidence>
<protein>
    <submittedName>
        <fullName evidence="2">1314_t:CDS:1</fullName>
    </submittedName>
</protein>
<dbReference type="EMBL" id="CAMKVN010000012">
    <property type="protein sequence ID" value="CAI2161754.1"/>
    <property type="molecule type" value="Genomic_DNA"/>
</dbReference>
<keyword evidence="1" id="KW-0472">Membrane</keyword>
<reference evidence="2" key="1">
    <citation type="submission" date="2022-08" db="EMBL/GenBank/DDBJ databases">
        <authorList>
            <person name="Kallberg Y."/>
            <person name="Tangrot J."/>
            <person name="Rosling A."/>
        </authorList>
    </citation>
    <scope>NUCLEOTIDE SEQUENCE</scope>
    <source>
        <strain evidence="2">Wild A</strain>
    </source>
</reference>
<proteinExistence type="predicted"/>
<feature type="transmembrane region" description="Helical" evidence="1">
    <location>
        <begin position="115"/>
        <end position="140"/>
    </location>
</feature>
<comment type="caution">
    <text evidence="2">The sequence shown here is derived from an EMBL/GenBank/DDBJ whole genome shotgun (WGS) entry which is preliminary data.</text>
</comment>
<gene>
    <name evidence="2" type="ORF">FWILDA_LOCUS210</name>
</gene>
<accession>A0A9W4SA32</accession>
<evidence type="ECO:0000313" key="3">
    <source>
        <dbReference type="Proteomes" id="UP001153678"/>
    </source>
</evidence>
<dbReference type="AlphaFoldDB" id="A0A9W4SA32"/>
<evidence type="ECO:0000256" key="1">
    <source>
        <dbReference type="SAM" id="Phobius"/>
    </source>
</evidence>
<dbReference type="Proteomes" id="UP001153678">
    <property type="component" value="Unassembled WGS sequence"/>
</dbReference>
<name>A0A9W4SA32_9GLOM</name>
<keyword evidence="1" id="KW-1133">Transmembrane helix</keyword>
<keyword evidence="3" id="KW-1185">Reference proteome</keyword>
<keyword evidence="1" id="KW-0812">Transmembrane</keyword>
<sequence length="146" mass="16046">MDKTYQGGIREGQIIKAGSQTVQNLSKEANYPFYEGLTEFSARQAQLSQGGIGKKIDLIHNLSLWNISGIILGSFLAYFLLDSLFVEPKKNGEDALVLSLSPGVERNHLFFGKTLALITSLAIFAFLGFVFPYTIFLYVFGPGITA</sequence>
<organism evidence="2 3">
    <name type="scientific">Funneliformis geosporum</name>
    <dbReference type="NCBI Taxonomy" id="1117311"/>
    <lineage>
        <taxon>Eukaryota</taxon>
        <taxon>Fungi</taxon>
        <taxon>Fungi incertae sedis</taxon>
        <taxon>Mucoromycota</taxon>
        <taxon>Glomeromycotina</taxon>
        <taxon>Glomeromycetes</taxon>
        <taxon>Glomerales</taxon>
        <taxon>Glomeraceae</taxon>
        <taxon>Funneliformis</taxon>
    </lineage>
</organism>